<evidence type="ECO:0000256" key="1">
    <source>
        <dbReference type="SAM" id="SignalP"/>
    </source>
</evidence>
<comment type="caution">
    <text evidence="2">The sequence shown here is derived from an EMBL/GenBank/DDBJ whole genome shotgun (WGS) entry which is preliminary data.</text>
</comment>
<evidence type="ECO:0000313" key="2">
    <source>
        <dbReference type="EMBL" id="GMI24346.1"/>
    </source>
</evidence>
<dbReference type="Proteomes" id="UP001165060">
    <property type="component" value="Unassembled WGS sequence"/>
</dbReference>
<gene>
    <name evidence="2" type="ORF">TeGR_g5574</name>
</gene>
<reference evidence="2 3" key="1">
    <citation type="journal article" date="2023" name="Commun. Biol.">
        <title>Genome analysis of Parmales, the sister group of diatoms, reveals the evolutionary specialization of diatoms from phago-mixotrophs to photoautotrophs.</title>
        <authorList>
            <person name="Ban H."/>
            <person name="Sato S."/>
            <person name="Yoshikawa S."/>
            <person name="Yamada K."/>
            <person name="Nakamura Y."/>
            <person name="Ichinomiya M."/>
            <person name="Sato N."/>
            <person name="Blanc-Mathieu R."/>
            <person name="Endo H."/>
            <person name="Kuwata A."/>
            <person name="Ogata H."/>
        </authorList>
    </citation>
    <scope>NUCLEOTIDE SEQUENCE [LARGE SCALE GENOMIC DNA]</scope>
</reference>
<proteinExistence type="predicted"/>
<sequence length="230" mass="25220">MLLLLLLLFSPRPPPLLVFLFALLFLTCPADALSRPACPARRAALLSPSLILAPRPSLAVPIQPTAALDRLSTTLLRISTLYDTLSPITLSPPSNYLSARLSAYCLLKDSLPLPQSSLPSYQYASLYPPRLRVLIGSNVRSQLPSFPFSPRLPPQFVEALATLAEFDGAMSLSESALPRIELLTRQMTPAKVEYVAHCLGELRKVVGEMVEETGQGERARGIIEYYYPNG</sequence>
<keyword evidence="1" id="KW-0732">Signal</keyword>
<protein>
    <submittedName>
        <fullName evidence="2">Uncharacterized protein</fullName>
    </submittedName>
</protein>
<dbReference type="EMBL" id="BRYB01005424">
    <property type="protein sequence ID" value="GMI24346.1"/>
    <property type="molecule type" value="Genomic_DNA"/>
</dbReference>
<feature type="chain" id="PRO_5046698341" evidence="1">
    <location>
        <begin position="33"/>
        <end position="230"/>
    </location>
</feature>
<keyword evidence="3" id="KW-1185">Reference proteome</keyword>
<name>A0ABQ6ME10_9STRA</name>
<organism evidence="2 3">
    <name type="scientific">Tetraparma gracilis</name>
    <dbReference type="NCBI Taxonomy" id="2962635"/>
    <lineage>
        <taxon>Eukaryota</taxon>
        <taxon>Sar</taxon>
        <taxon>Stramenopiles</taxon>
        <taxon>Ochrophyta</taxon>
        <taxon>Bolidophyceae</taxon>
        <taxon>Parmales</taxon>
        <taxon>Triparmaceae</taxon>
        <taxon>Tetraparma</taxon>
    </lineage>
</organism>
<accession>A0ABQ6ME10</accession>
<evidence type="ECO:0000313" key="3">
    <source>
        <dbReference type="Proteomes" id="UP001165060"/>
    </source>
</evidence>
<feature type="signal peptide" evidence="1">
    <location>
        <begin position="1"/>
        <end position="32"/>
    </location>
</feature>